<dbReference type="AlphaFoldDB" id="A0A8S9I3G0"/>
<name>A0A8S9I3G0_BRACR</name>
<keyword evidence="1" id="KW-1133">Transmembrane helix</keyword>
<proteinExistence type="predicted"/>
<evidence type="ECO:0000256" key="1">
    <source>
        <dbReference type="SAM" id="Phobius"/>
    </source>
</evidence>
<comment type="caution">
    <text evidence="2">The sequence shown here is derived from an EMBL/GenBank/DDBJ whole genome shotgun (WGS) entry which is preliminary data.</text>
</comment>
<feature type="transmembrane region" description="Helical" evidence="1">
    <location>
        <begin position="42"/>
        <end position="63"/>
    </location>
</feature>
<evidence type="ECO:0000313" key="2">
    <source>
        <dbReference type="EMBL" id="KAF2564171.1"/>
    </source>
</evidence>
<organism evidence="2">
    <name type="scientific">Brassica cretica</name>
    <name type="common">Mustard</name>
    <dbReference type="NCBI Taxonomy" id="69181"/>
    <lineage>
        <taxon>Eukaryota</taxon>
        <taxon>Viridiplantae</taxon>
        <taxon>Streptophyta</taxon>
        <taxon>Embryophyta</taxon>
        <taxon>Tracheophyta</taxon>
        <taxon>Spermatophyta</taxon>
        <taxon>Magnoliopsida</taxon>
        <taxon>eudicotyledons</taxon>
        <taxon>Gunneridae</taxon>
        <taxon>Pentapetalae</taxon>
        <taxon>rosids</taxon>
        <taxon>malvids</taxon>
        <taxon>Brassicales</taxon>
        <taxon>Brassicaceae</taxon>
        <taxon>Brassiceae</taxon>
        <taxon>Brassica</taxon>
    </lineage>
</organism>
<dbReference type="EMBL" id="QGKY02001250">
    <property type="protein sequence ID" value="KAF2564171.1"/>
    <property type="molecule type" value="Genomic_DNA"/>
</dbReference>
<sequence>MVDAGDGGKMMSSGDYRGGGDCHIDGGGDYAVLDLKYVKETILELVVVVVVVTMMVMVTEKVADMDIVDADYKGGVEVATITEAVVIMNEAAAVVIVAIIAVVVIVTSTEVVITVGAIMDCDGDDCCSCDEGDYGGVGEAVLDLKYVKETILELVVVVVVVTMMVMVTEKVADMDM</sequence>
<reference evidence="2" key="1">
    <citation type="submission" date="2019-12" db="EMBL/GenBank/DDBJ databases">
        <title>Genome sequencing and annotation of Brassica cretica.</title>
        <authorList>
            <person name="Studholme D.J."/>
            <person name="Sarris P.F."/>
        </authorList>
    </citation>
    <scope>NUCLEOTIDE SEQUENCE</scope>
    <source>
        <strain evidence="2">PFS-102/07</strain>
        <tissue evidence="2">Leaf</tissue>
    </source>
</reference>
<accession>A0A8S9I3G0</accession>
<feature type="transmembrane region" description="Helical" evidence="1">
    <location>
        <begin position="151"/>
        <end position="168"/>
    </location>
</feature>
<protein>
    <submittedName>
        <fullName evidence="2">Uncharacterized protein</fullName>
    </submittedName>
</protein>
<feature type="transmembrane region" description="Helical" evidence="1">
    <location>
        <begin position="84"/>
        <end position="106"/>
    </location>
</feature>
<keyword evidence="1" id="KW-0812">Transmembrane</keyword>
<gene>
    <name evidence="2" type="ORF">F2Q70_00014772</name>
</gene>
<keyword evidence="1" id="KW-0472">Membrane</keyword>